<evidence type="ECO:0000313" key="2">
    <source>
        <dbReference type="EMBL" id="KAG5189507.1"/>
    </source>
</evidence>
<evidence type="ECO:0000313" key="3">
    <source>
        <dbReference type="Proteomes" id="UP000664859"/>
    </source>
</evidence>
<dbReference type="PANTHER" id="PTHR35796">
    <property type="entry name" value="HYPOTHETICAL CYTOSOLIC PROTEIN"/>
    <property type="match status" value="1"/>
</dbReference>
<dbReference type="OrthoDB" id="50858at2759"/>
<gene>
    <name evidence="2" type="ORF">JKP88DRAFT_233085</name>
</gene>
<name>A0A836CKF9_9STRA</name>
<sequence length="125" mass="13975">MGLLDMALGNCTIISAEAAQEEYKMLLASGERIEQAFQDVRDRYLLTNSRLIFVDKKGLTGSKTQYLSIPYRSVRMFSVETAGSMDADTELALWIAGEDLPRKLLFARGQDVFALQAQLATHLVR</sequence>
<evidence type="ECO:0000259" key="1">
    <source>
        <dbReference type="Pfam" id="PF08000"/>
    </source>
</evidence>
<dbReference type="EMBL" id="JAFCMP010000048">
    <property type="protein sequence ID" value="KAG5189507.1"/>
    <property type="molecule type" value="Genomic_DNA"/>
</dbReference>
<dbReference type="AlphaFoldDB" id="A0A836CKF9"/>
<reference evidence="2" key="1">
    <citation type="submission" date="2021-02" db="EMBL/GenBank/DDBJ databases">
        <title>First Annotated Genome of the Yellow-green Alga Tribonema minus.</title>
        <authorList>
            <person name="Mahan K.M."/>
        </authorList>
    </citation>
    <scope>NUCLEOTIDE SEQUENCE</scope>
    <source>
        <strain evidence="2">UTEX B ZZ1240</strain>
    </source>
</reference>
<dbReference type="Pfam" id="PF08000">
    <property type="entry name" value="bPH_1"/>
    <property type="match status" value="1"/>
</dbReference>
<dbReference type="InterPro" id="IPR012544">
    <property type="entry name" value="PHb"/>
</dbReference>
<dbReference type="InterPro" id="IPR037063">
    <property type="entry name" value="PHb_sf"/>
</dbReference>
<feature type="domain" description="Bacterial Pleckstrin homology" evidence="1">
    <location>
        <begin position="3"/>
        <end position="122"/>
    </location>
</feature>
<dbReference type="Gene3D" id="2.30.29.50">
    <property type="entry name" value="Bacterial Pleckstrin homology domain"/>
    <property type="match status" value="1"/>
</dbReference>
<comment type="caution">
    <text evidence="2">The sequence shown here is derived from an EMBL/GenBank/DDBJ whole genome shotgun (WGS) entry which is preliminary data.</text>
</comment>
<accession>A0A836CKF9</accession>
<keyword evidence="3" id="KW-1185">Reference proteome</keyword>
<protein>
    <submittedName>
        <fullName evidence="2">Bacterial Pleckstrin homology domain-containing protein</fullName>
    </submittedName>
</protein>
<dbReference type="PANTHER" id="PTHR35796:SF3">
    <property type="entry name" value="BHLH DOMAIN-CONTAINING PROTEIN"/>
    <property type="match status" value="1"/>
</dbReference>
<dbReference type="SUPFAM" id="SSF50729">
    <property type="entry name" value="PH domain-like"/>
    <property type="match status" value="1"/>
</dbReference>
<organism evidence="2 3">
    <name type="scientific">Tribonema minus</name>
    <dbReference type="NCBI Taxonomy" id="303371"/>
    <lineage>
        <taxon>Eukaryota</taxon>
        <taxon>Sar</taxon>
        <taxon>Stramenopiles</taxon>
        <taxon>Ochrophyta</taxon>
        <taxon>PX clade</taxon>
        <taxon>Xanthophyceae</taxon>
        <taxon>Tribonematales</taxon>
        <taxon>Tribonemataceae</taxon>
        <taxon>Tribonema</taxon>
    </lineage>
</organism>
<proteinExistence type="predicted"/>
<dbReference type="Proteomes" id="UP000664859">
    <property type="component" value="Unassembled WGS sequence"/>
</dbReference>
<dbReference type="CDD" id="cd13225">
    <property type="entry name" value="PH-like_bacteria"/>
    <property type="match status" value="1"/>
</dbReference>